<dbReference type="InParanoid" id="A0A804JCE9"/>
<keyword evidence="6 7" id="KW-0539">Nucleus</keyword>
<dbReference type="GO" id="GO:0006357">
    <property type="term" value="P:regulation of transcription by RNA polymerase II"/>
    <property type="evidence" value="ECO:0000318"/>
    <property type="project" value="GO_Central"/>
</dbReference>
<dbReference type="Gramene" id="Ma06_t04030.1">
    <property type="protein sequence ID" value="Ma06_p04030.1"/>
    <property type="gene ID" value="Ma06_g04030"/>
</dbReference>
<evidence type="ECO:0000256" key="3">
    <source>
        <dbReference type="ARBA" id="ARBA00023015"/>
    </source>
</evidence>
<comment type="similarity">
    <text evidence="2 7">Belongs to the Mediator complex subunit 14 family.</text>
</comment>
<feature type="compositionally biased region" description="Polar residues" evidence="8">
    <location>
        <begin position="1387"/>
        <end position="1416"/>
    </location>
</feature>
<evidence type="ECO:0000256" key="7">
    <source>
        <dbReference type="RuleBase" id="RU365082"/>
    </source>
</evidence>
<evidence type="ECO:0000256" key="2">
    <source>
        <dbReference type="ARBA" id="ARBA00007813"/>
    </source>
</evidence>
<reference evidence="10" key="1">
    <citation type="submission" date="2021-03" db="EMBL/GenBank/DDBJ databases">
        <authorList>
            <consortium name="Genoscope - CEA"/>
            <person name="William W."/>
        </authorList>
    </citation>
    <scope>NUCLEOTIDE SEQUENCE</scope>
    <source>
        <strain evidence="10">Doubled-haploid Pahang</strain>
    </source>
</reference>
<dbReference type="Proteomes" id="UP000012960">
    <property type="component" value="Unplaced"/>
</dbReference>
<organism evidence="11 12">
    <name type="scientific">Musa acuminata subsp. malaccensis</name>
    <name type="common">Wild banana</name>
    <name type="synonym">Musa malaccensis</name>
    <dbReference type="NCBI Taxonomy" id="214687"/>
    <lineage>
        <taxon>Eukaryota</taxon>
        <taxon>Viridiplantae</taxon>
        <taxon>Streptophyta</taxon>
        <taxon>Embryophyta</taxon>
        <taxon>Tracheophyta</taxon>
        <taxon>Spermatophyta</taxon>
        <taxon>Magnoliopsida</taxon>
        <taxon>Liliopsida</taxon>
        <taxon>Zingiberales</taxon>
        <taxon>Musaceae</taxon>
        <taxon>Musa</taxon>
    </lineage>
</organism>
<dbReference type="OrthoDB" id="205099at2759"/>
<evidence type="ECO:0000313" key="10">
    <source>
        <dbReference type="EMBL" id="CAG1845229.1"/>
    </source>
</evidence>
<gene>
    <name evidence="10" type="ORF">GSMUA_150240.1</name>
</gene>
<dbReference type="GO" id="GO:0016592">
    <property type="term" value="C:mediator complex"/>
    <property type="evidence" value="ECO:0000318"/>
    <property type="project" value="GO_Central"/>
</dbReference>
<dbReference type="Pfam" id="PF08638">
    <property type="entry name" value="Med14"/>
    <property type="match status" value="1"/>
</dbReference>
<feature type="region of interest" description="Disordered" evidence="8">
    <location>
        <begin position="766"/>
        <end position="788"/>
    </location>
</feature>
<dbReference type="OMA" id="DVQLQCH"/>
<dbReference type="FunCoup" id="A0A804JCE9">
    <property type="interactions" value="3959"/>
</dbReference>
<sequence length="1804" mass="197469">MAAELGQQTVEFSAVVRRAAEDSYLALKEMVERSRAPEDQRSDSEKKIDLLKFIAKTRQRMLRLHVLAKWCQQVPLIQYCQQLAATLSSHDTCFTQTADSLFYMHEGLQHARAPIFDVPSAIEILLSGGYKRLPKCIEDLVIQSTLSEDEQKPTLKKLDTILRSKLLEVVLPKEISEVTISDGIAVLRVDGEFKVFLTLGYRGHLSLWRILHIELLVGEKSGTIKLEETRRYALGDDLERRMAATENPFLILYTVLHELCVALVMDTVLRQVQVLRQCRWKDAIRFELISDGTAAQGANTSALQLAQDGELDSTGLKTPGLKIIYWLDADKNAGGSDFSSRPFLKLEPGQDTQIKCLHNSFVLDPLTGKEAIFSLDQSCIDVEKLLLKAIACNIHTRLLEIQRELSKSVNICRGTGDVVLKNDGSMVADLRKKDENSSIEDYFGDEVLKVRACGMSFITLGINIRNGRFLLQSSKNILLPSTLVDCEEALNQGSFSATEVFTSLRSKSILNIFASTGRFLGLEVYDQSLTSLKIPNSILQVSDLLVMGFPQCANCYYLLMQVDKNFKLVFNLLESQSDQDGKSSSFGDANQIIRFSRIDIGQMKIVDDELNVSLFDWEKLHSLPNIGTFNQVGEHNIGVDAALQRPGFSQSAFSSVVDEVFEFGKGPFPTTNHLASSYRMPPFSHLGTPSSGYQGLNAGVSSSNFEGELQQSQVHKVKKVSSSLTSSSLFDEANNLKGLIQNSATGSLSSSSPVRISPIHKLSTLRSDQDISSLKPPYSADVGQRPPVDEPPKEFNMIEGSGLGQLLPPLRTSCSPVSAPSMTPNIIESSSLNVPRSNSSPLAKPCQTPEIGAPTLDDNVAHKHVRKGRKQSLLDFVKLLPSFQGSEASFPQHKRRKILKLADSSSAASPSLPSIVSCRTGGCTYGDLLAEANHGITPSNLYVSVLLHVVRHCSLCIKHARLTSQMDSQDISYVEEIGLQIPSSNLWLKLPFARDDSWQRICLRLGKPGTMCWDVKINDPYFRELWELHKGSTTTLWGSGVRIANTSEIDSHICFDPEGVVLSYKSVEDDSIQRLVSDLRRLSNARLFAHGMRKLIGLGTDDSSDHITNLDLKVQTKGTGDLVDKLSEQMRKAFKIEAVGLMSLWFSYGSMPVIVHFVVEWEADKDCCTMHVSLDQLWPHTKFLEDFINGGEVASFLDCIRLTAGPLLALCGAIRPARIPVPVSAGHSLVQKQNNFMSSHGLMANPSATAIQVSSSAAATTTLMTQLGSNSLQAAAVLSATGRGGPGLVPSSLLPFDVSVVLRGPYWIRIIYRKKFAVDMRCFAGDQVWLQPATPPKRGPAAGGSLPCPQFRPFIMEHVAQGLNALEPNFSGASHAGVQLGSSNANVNSVSQPLAPNTNRVNSATGTGTSRSNSVLGNPVGGTIGRAGSAMLASSGLASGISGLPLRISPGTCFPVHVKGELNTAFIGLGDDGGYGGGWVPLAALKKVLRGILKYLGVLWLFAQLPDLIKEILGILRDNEGGLLNLDQEQPALRFFVGSYVFAVSVHRVQLLLQVLSLRRFHHQQQQQQQQNQSATQEELAPGEINEICDYFSRRVASEPYDASRVASFITLLTLPISVLREFLKLISWKKGLSLAHGGDIATAQRSRIELCLENHSGSVLENSETTSCSKSNIHHDRVHNLVDFALTFVLDPAHIPHMNVAGGAAWLPSCVSVRLRYSFGENAHVSFLAMEGSHGGRACWSRHEDWEKCKQRMTRAAEYANGNSAGDASQGRLRLVADALQRTLQVALQQLRDCSLSSSSIGT</sequence>
<reference evidence="11" key="2">
    <citation type="submission" date="2021-05" db="UniProtKB">
        <authorList>
            <consortium name="EnsemblPlants"/>
        </authorList>
    </citation>
    <scope>IDENTIFICATION</scope>
    <source>
        <strain evidence="11">subsp. malaccensis</strain>
    </source>
</reference>
<keyword evidence="4 7" id="KW-0010">Activator</keyword>
<evidence type="ECO:0000256" key="6">
    <source>
        <dbReference type="ARBA" id="ARBA00023242"/>
    </source>
</evidence>
<dbReference type="PANTHER" id="PTHR12809:SF2">
    <property type="entry name" value="MEDIATOR OF RNA POLYMERASE II TRANSCRIPTION SUBUNIT 14"/>
    <property type="match status" value="1"/>
</dbReference>
<evidence type="ECO:0000313" key="11">
    <source>
        <dbReference type="EnsemblPlants" id="Ma06_p04030.1"/>
    </source>
</evidence>
<dbReference type="InterPro" id="IPR055122">
    <property type="entry name" value="Med14_N"/>
</dbReference>
<evidence type="ECO:0000256" key="8">
    <source>
        <dbReference type="SAM" id="MobiDB-lite"/>
    </source>
</evidence>
<protein>
    <recommendedName>
        <fullName evidence="7">Mediator of RNA polymerase II transcription subunit 14</fullName>
    </recommendedName>
    <alternativeName>
        <fullName evidence="7">Mediator complex subunit 14</fullName>
    </alternativeName>
</protein>
<dbReference type="GO" id="GO:0070847">
    <property type="term" value="C:core mediator complex"/>
    <property type="evidence" value="ECO:0000318"/>
    <property type="project" value="GO_Central"/>
</dbReference>
<evidence type="ECO:0000259" key="9">
    <source>
        <dbReference type="Pfam" id="PF08638"/>
    </source>
</evidence>
<comment type="subcellular location">
    <subcellularLocation>
        <location evidence="1 7">Nucleus</location>
    </subcellularLocation>
</comment>
<dbReference type="EMBL" id="HG996471">
    <property type="protein sequence ID" value="CAG1845229.1"/>
    <property type="molecule type" value="Genomic_DNA"/>
</dbReference>
<evidence type="ECO:0000256" key="4">
    <source>
        <dbReference type="ARBA" id="ARBA00023159"/>
    </source>
</evidence>
<evidence type="ECO:0000313" key="12">
    <source>
        <dbReference type="Proteomes" id="UP000012960"/>
    </source>
</evidence>
<comment type="subunit">
    <text evidence="7">Component of the Mediator complex.</text>
</comment>
<accession>A0A804JCE9</accession>
<keyword evidence="12" id="KW-1185">Reference proteome</keyword>
<keyword evidence="5 7" id="KW-0804">Transcription</keyword>
<comment type="function">
    <text evidence="7">Component of the Mediator complex, a coactivator involved in the regulated transcription of nearly all RNA polymerase II-dependent genes. Mediator functions as a bridge to convey information from gene-specific regulatory proteins to the basal RNA polymerase II transcription machinery. Mediator is recruited to promoters by direct interactions with regulatory proteins and serves as a scaffold for the assembly of a functional preinitiation complex with RNA polymerase II and the general transcription factors.</text>
</comment>
<evidence type="ECO:0000256" key="5">
    <source>
        <dbReference type="ARBA" id="ARBA00023163"/>
    </source>
</evidence>
<keyword evidence="3 7" id="KW-0805">Transcription regulation</keyword>
<dbReference type="GO" id="GO:0003712">
    <property type="term" value="F:transcription coregulator activity"/>
    <property type="evidence" value="ECO:0000318"/>
    <property type="project" value="GO_Central"/>
</dbReference>
<feature type="region of interest" description="Disordered" evidence="8">
    <location>
        <begin position="1387"/>
        <end position="1418"/>
    </location>
</feature>
<proteinExistence type="inferred from homology"/>
<name>A0A804JCE9_MUSAM</name>
<dbReference type="PANTHER" id="PTHR12809">
    <property type="entry name" value="MEDIATOR COMPLEX SUBUNIT"/>
    <property type="match status" value="1"/>
</dbReference>
<evidence type="ECO:0000256" key="1">
    <source>
        <dbReference type="ARBA" id="ARBA00004123"/>
    </source>
</evidence>
<dbReference type="InterPro" id="IPR013947">
    <property type="entry name" value="Mediator_Med14"/>
</dbReference>
<feature type="domain" description="Mediator complex subunit MED14 N-terminal" evidence="9">
    <location>
        <begin position="9"/>
        <end position="200"/>
    </location>
</feature>
<dbReference type="EnsemblPlants" id="Ma06_t04030.1">
    <property type="protein sequence ID" value="Ma06_p04030.1"/>
    <property type="gene ID" value="Ma06_g04030"/>
</dbReference>